<dbReference type="Gene3D" id="2.40.40.10">
    <property type="entry name" value="RlpA-like domain"/>
    <property type="match status" value="1"/>
</dbReference>
<feature type="domain" description="LysM" evidence="3">
    <location>
        <begin position="43"/>
        <end position="87"/>
    </location>
</feature>
<feature type="domain" description="LysM" evidence="3">
    <location>
        <begin position="114"/>
        <end position="158"/>
    </location>
</feature>
<dbReference type="Gene3D" id="3.10.350.10">
    <property type="entry name" value="LysM domain"/>
    <property type="match status" value="2"/>
</dbReference>
<dbReference type="PROSITE" id="PS51782">
    <property type="entry name" value="LYSM"/>
    <property type="match status" value="2"/>
</dbReference>
<evidence type="ECO:0000256" key="1">
    <source>
        <dbReference type="ARBA" id="ARBA00022729"/>
    </source>
</evidence>
<dbReference type="CDD" id="cd00118">
    <property type="entry name" value="LysM"/>
    <property type="match status" value="2"/>
</dbReference>
<dbReference type="InterPro" id="IPR051933">
    <property type="entry name" value="Resuscitation_pf_RpfB"/>
</dbReference>
<dbReference type="GO" id="GO:0004553">
    <property type="term" value="F:hydrolase activity, hydrolyzing O-glycosyl compounds"/>
    <property type="evidence" value="ECO:0007669"/>
    <property type="project" value="InterPro"/>
</dbReference>
<evidence type="ECO:0000313" key="5">
    <source>
        <dbReference type="Proteomes" id="UP000070352"/>
    </source>
</evidence>
<reference evidence="4 5" key="1">
    <citation type="submission" date="2016-02" db="EMBL/GenBank/DDBJ databases">
        <title>Draft Genome for Tepidibacillus decaturensis nov. sp. Strain Z9, an Anaerobic, Moderately Thermophilic and Heterotrophic Bacterium from Deep Subsurface of the Illinois Basin, USA.</title>
        <authorList>
            <person name="Dong Y."/>
            <person name="Chang J.Y."/>
            <person name="Sanford R."/>
            <person name="Fouke B.W."/>
        </authorList>
    </citation>
    <scope>NUCLEOTIDE SEQUENCE [LARGE SCALE GENOMIC DNA]</scope>
    <source>
        <strain evidence="4 5">Z9</strain>
    </source>
</reference>
<protein>
    <recommendedName>
        <fullName evidence="3">LysM domain-containing protein</fullName>
    </recommendedName>
</protein>
<comment type="caution">
    <text evidence="4">The sequence shown here is derived from an EMBL/GenBank/DDBJ whole genome shotgun (WGS) entry which is preliminary data.</text>
</comment>
<dbReference type="Pfam" id="PF06725">
    <property type="entry name" value="3D"/>
    <property type="match status" value="1"/>
</dbReference>
<feature type="signal peptide" evidence="2">
    <location>
        <begin position="1"/>
        <end position="23"/>
    </location>
</feature>
<name>A0A135L2K3_9BACI</name>
<dbReference type="Proteomes" id="UP000070352">
    <property type="component" value="Unassembled WGS sequence"/>
</dbReference>
<dbReference type="InterPro" id="IPR036908">
    <property type="entry name" value="RlpA-like_sf"/>
</dbReference>
<gene>
    <name evidence="4" type="ORF">U473_03650</name>
</gene>
<accession>A0A135L2K3</accession>
<keyword evidence="5" id="KW-1185">Reference proteome</keyword>
<dbReference type="SUPFAM" id="SSF50685">
    <property type="entry name" value="Barwin-like endoglucanases"/>
    <property type="match status" value="1"/>
</dbReference>
<dbReference type="PANTHER" id="PTHR39160">
    <property type="entry name" value="CELL WALL-BINDING PROTEIN YOCH"/>
    <property type="match status" value="1"/>
</dbReference>
<dbReference type="GO" id="GO:0019867">
    <property type="term" value="C:outer membrane"/>
    <property type="evidence" value="ECO:0007669"/>
    <property type="project" value="InterPro"/>
</dbReference>
<dbReference type="Pfam" id="PF01476">
    <property type="entry name" value="LysM"/>
    <property type="match status" value="2"/>
</dbReference>
<keyword evidence="1 2" id="KW-0732">Signal</keyword>
<evidence type="ECO:0000256" key="2">
    <source>
        <dbReference type="SAM" id="SignalP"/>
    </source>
</evidence>
<dbReference type="GO" id="GO:0009254">
    <property type="term" value="P:peptidoglycan turnover"/>
    <property type="evidence" value="ECO:0007669"/>
    <property type="project" value="InterPro"/>
</dbReference>
<dbReference type="STRING" id="1413211.U473_03650"/>
<dbReference type="SMART" id="SM00257">
    <property type="entry name" value="LysM"/>
    <property type="match status" value="2"/>
</dbReference>
<dbReference type="InterPro" id="IPR036779">
    <property type="entry name" value="LysM_dom_sf"/>
</dbReference>
<sequence>MITRKVITFILVFFILMSTQVNARMILSDDYNKQITPLKTKQIVYTIKKGDTLYQIGIRYGIDWKDIVKVNPSLNFKALKIGSTITIPYLKNLDYSLIDKAFAEQNEMMLSETQVYQIQKGDTLWAISRKYHTSVDSLLNLNQNLNPKQLVIGTMIKLPKVDRVKIASVSTSRTQIRKSGLFTLTAYTAGYESTGKRPGDPGYGITSSGARVQEGITIAVDPKVIPIGTRVYIEGIGYRMAQDTGSAIKGNKIDIYFEDVNEALKFGVKKGVKVDVLYN</sequence>
<dbReference type="OrthoDB" id="9798935at2"/>
<dbReference type="RefSeq" id="WP_068723436.1">
    <property type="nucleotide sequence ID" value="NZ_LSKU01000001.1"/>
</dbReference>
<evidence type="ECO:0000259" key="3">
    <source>
        <dbReference type="PROSITE" id="PS51782"/>
    </source>
</evidence>
<dbReference type="EMBL" id="LSKU01000001">
    <property type="protein sequence ID" value="KXG43211.1"/>
    <property type="molecule type" value="Genomic_DNA"/>
</dbReference>
<dbReference type="AlphaFoldDB" id="A0A135L2K3"/>
<feature type="chain" id="PRO_5039207354" description="LysM domain-containing protein" evidence="2">
    <location>
        <begin position="24"/>
        <end position="279"/>
    </location>
</feature>
<dbReference type="InterPro" id="IPR010611">
    <property type="entry name" value="3D_dom"/>
</dbReference>
<dbReference type="SUPFAM" id="SSF54106">
    <property type="entry name" value="LysM domain"/>
    <property type="match status" value="2"/>
</dbReference>
<dbReference type="PANTHER" id="PTHR39160:SF4">
    <property type="entry name" value="RESUSCITATION-PROMOTING FACTOR RPFB"/>
    <property type="match status" value="1"/>
</dbReference>
<evidence type="ECO:0000313" key="4">
    <source>
        <dbReference type="EMBL" id="KXG43211.1"/>
    </source>
</evidence>
<dbReference type="CDD" id="cd14667">
    <property type="entry name" value="3D_containing_proteins"/>
    <property type="match status" value="1"/>
</dbReference>
<dbReference type="InterPro" id="IPR018392">
    <property type="entry name" value="LysM"/>
</dbReference>
<dbReference type="InterPro" id="IPR059180">
    <property type="entry name" value="3D_YorM"/>
</dbReference>
<proteinExistence type="predicted"/>
<organism evidence="4 5">
    <name type="scientific">Tepidibacillus decaturensis</name>
    <dbReference type="NCBI Taxonomy" id="1413211"/>
    <lineage>
        <taxon>Bacteria</taxon>
        <taxon>Bacillati</taxon>
        <taxon>Bacillota</taxon>
        <taxon>Bacilli</taxon>
        <taxon>Bacillales</taxon>
        <taxon>Bacillaceae</taxon>
        <taxon>Tepidibacillus</taxon>
    </lineage>
</organism>